<dbReference type="CDD" id="cd10917">
    <property type="entry name" value="CE4_NodB_like_6s_7s"/>
    <property type="match status" value="1"/>
</dbReference>
<protein>
    <submittedName>
        <fullName evidence="6">Polysaccharide deacetylase family protein</fullName>
    </submittedName>
</protein>
<evidence type="ECO:0000259" key="5">
    <source>
        <dbReference type="PROSITE" id="PS51677"/>
    </source>
</evidence>
<name>A0A975J210_9BACT</name>
<organism evidence="6 7">
    <name type="scientific">Luteolibacter ambystomatis</name>
    <dbReference type="NCBI Taxonomy" id="2824561"/>
    <lineage>
        <taxon>Bacteria</taxon>
        <taxon>Pseudomonadati</taxon>
        <taxon>Verrucomicrobiota</taxon>
        <taxon>Verrucomicrobiia</taxon>
        <taxon>Verrucomicrobiales</taxon>
        <taxon>Verrucomicrobiaceae</taxon>
        <taxon>Luteolibacter</taxon>
    </lineage>
</organism>
<reference evidence="6" key="1">
    <citation type="submission" date="2021-04" db="EMBL/GenBank/DDBJ databases">
        <title>Luteolibacter sp. 32A isolated from the skin of an Anderson's salamander (Ambystoma andersonii).</title>
        <authorList>
            <person name="Spergser J."/>
            <person name="Busse H.-J."/>
        </authorList>
    </citation>
    <scope>NUCLEOTIDE SEQUENCE</scope>
    <source>
        <strain evidence="6">32A</strain>
    </source>
</reference>
<dbReference type="GO" id="GO:0046872">
    <property type="term" value="F:metal ion binding"/>
    <property type="evidence" value="ECO:0007669"/>
    <property type="project" value="UniProtKB-KW"/>
</dbReference>
<dbReference type="GO" id="GO:0016020">
    <property type="term" value="C:membrane"/>
    <property type="evidence" value="ECO:0007669"/>
    <property type="project" value="TreeGrafter"/>
</dbReference>
<evidence type="ECO:0000313" key="7">
    <source>
        <dbReference type="Proteomes" id="UP000676169"/>
    </source>
</evidence>
<dbReference type="PANTHER" id="PTHR10587">
    <property type="entry name" value="GLYCOSYL TRANSFERASE-RELATED"/>
    <property type="match status" value="1"/>
</dbReference>
<dbReference type="AlphaFoldDB" id="A0A975J210"/>
<dbReference type="PROSITE" id="PS51677">
    <property type="entry name" value="NODB"/>
    <property type="match status" value="1"/>
</dbReference>
<dbReference type="InterPro" id="IPR011330">
    <property type="entry name" value="Glyco_hydro/deAcase_b/a-brl"/>
</dbReference>
<dbReference type="PROSITE" id="PS51257">
    <property type="entry name" value="PROKAR_LIPOPROTEIN"/>
    <property type="match status" value="1"/>
</dbReference>
<feature type="compositionally biased region" description="Polar residues" evidence="3">
    <location>
        <begin position="41"/>
        <end position="51"/>
    </location>
</feature>
<dbReference type="KEGG" id="lamb:KBB96_06710"/>
<proteinExistence type="predicted"/>
<evidence type="ECO:0000256" key="4">
    <source>
        <dbReference type="SAM" id="SignalP"/>
    </source>
</evidence>
<accession>A0A975J210</accession>
<feature type="domain" description="NodB homology" evidence="5">
    <location>
        <begin position="84"/>
        <end position="262"/>
    </location>
</feature>
<dbReference type="SUPFAM" id="SSF88713">
    <property type="entry name" value="Glycoside hydrolase/deacetylase"/>
    <property type="match status" value="1"/>
</dbReference>
<dbReference type="Gene3D" id="3.20.20.370">
    <property type="entry name" value="Glycoside hydrolase/deacetylase"/>
    <property type="match status" value="1"/>
</dbReference>
<dbReference type="GO" id="GO:0005975">
    <property type="term" value="P:carbohydrate metabolic process"/>
    <property type="evidence" value="ECO:0007669"/>
    <property type="project" value="InterPro"/>
</dbReference>
<dbReference type="Pfam" id="PF01522">
    <property type="entry name" value="Polysacc_deac_1"/>
    <property type="match status" value="1"/>
</dbReference>
<dbReference type="RefSeq" id="WP_211633801.1">
    <property type="nucleotide sequence ID" value="NZ_CP073100.1"/>
</dbReference>
<dbReference type="PANTHER" id="PTHR10587:SF133">
    <property type="entry name" value="CHITIN DEACETYLASE 1-RELATED"/>
    <property type="match status" value="1"/>
</dbReference>
<evidence type="ECO:0000256" key="2">
    <source>
        <dbReference type="ARBA" id="ARBA00022801"/>
    </source>
</evidence>
<keyword evidence="2" id="KW-0378">Hydrolase</keyword>
<feature type="region of interest" description="Disordered" evidence="3">
    <location>
        <begin position="31"/>
        <end position="64"/>
    </location>
</feature>
<evidence type="ECO:0000313" key="6">
    <source>
        <dbReference type="EMBL" id="QUE52578.1"/>
    </source>
</evidence>
<dbReference type="Proteomes" id="UP000676169">
    <property type="component" value="Chromosome"/>
</dbReference>
<dbReference type="GO" id="GO:0016810">
    <property type="term" value="F:hydrolase activity, acting on carbon-nitrogen (but not peptide) bonds"/>
    <property type="evidence" value="ECO:0007669"/>
    <property type="project" value="InterPro"/>
</dbReference>
<evidence type="ECO:0000256" key="3">
    <source>
        <dbReference type="SAM" id="MobiDB-lite"/>
    </source>
</evidence>
<keyword evidence="7" id="KW-1185">Reference proteome</keyword>
<dbReference type="InterPro" id="IPR002509">
    <property type="entry name" value="NODB_dom"/>
</dbReference>
<sequence>MKRLSLSLSLVLLSVSLGSCTVDKAADAGRYPNGPAAPVKTTRNAAYQTPPVQGPVRRNPDMNLSSNFPKGTTLSYSRVNAPGKYIAITFDDGPHITNTPRLLDMLRARNIKATFFCVGQCVSEYPQVARQIVAEGHEIANHSWSHPLLTKLSDAQYHDQITRTHEAIIRATGVTPHLLRPPYGALTQRQREWAYSEYGYPTILWSVDPFDWKRPGSAAVTARILSATTPGGIILAHDIHSQTVDAMPATLDTLLARGYKFVTVSQLLAMQQPSAAAAPAPAPAQ</sequence>
<keyword evidence="4" id="KW-0732">Signal</keyword>
<evidence type="ECO:0000256" key="1">
    <source>
        <dbReference type="ARBA" id="ARBA00022723"/>
    </source>
</evidence>
<dbReference type="EMBL" id="CP073100">
    <property type="protein sequence ID" value="QUE52578.1"/>
    <property type="molecule type" value="Genomic_DNA"/>
</dbReference>
<feature type="signal peptide" evidence="4">
    <location>
        <begin position="1"/>
        <end position="25"/>
    </location>
</feature>
<gene>
    <name evidence="6" type="ORF">KBB96_06710</name>
</gene>
<keyword evidence="1" id="KW-0479">Metal-binding</keyword>
<dbReference type="InterPro" id="IPR050248">
    <property type="entry name" value="Polysacc_deacetylase_ArnD"/>
</dbReference>
<feature type="chain" id="PRO_5037017836" evidence="4">
    <location>
        <begin position="26"/>
        <end position="285"/>
    </location>
</feature>